<dbReference type="Proteomes" id="UP000054560">
    <property type="component" value="Unassembled WGS sequence"/>
</dbReference>
<evidence type="ECO:0000313" key="2">
    <source>
        <dbReference type="Proteomes" id="UP000054560"/>
    </source>
</evidence>
<evidence type="ECO:0000313" key="1">
    <source>
        <dbReference type="EMBL" id="KNC85396.1"/>
    </source>
</evidence>
<name>A0A0L0G940_9EUKA</name>
<reference evidence="1 2" key="1">
    <citation type="submission" date="2011-02" db="EMBL/GenBank/DDBJ databases">
        <title>The Genome Sequence of Sphaeroforma arctica JP610.</title>
        <authorList>
            <consortium name="The Broad Institute Genome Sequencing Platform"/>
            <person name="Russ C."/>
            <person name="Cuomo C."/>
            <person name="Young S.K."/>
            <person name="Zeng Q."/>
            <person name="Gargeya S."/>
            <person name="Alvarado L."/>
            <person name="Berlin A."/>
            <person name="Chapman S.B."/>
            <person name="Chen Z."/>
            <person name="Freedman E."/>
            <person name="Gellesch M."/>
            <person name="Goldberg J."/>
            <person name="Griggs A."/>
            <person name="Gujja S."/>
            <person name="Heilman E."/>
            <person name="Heiman D."/>
            <person name="Howarth C."/>
            <person name="Mehta T."/>
            <person name="Neiman D."/>
            <person name="Pearson M."/>
            <person name="Roberts A."/>
            <person name="Saif S."/>
            <person name="Shea T."/>
            <person name="Shenoy N."/>
            <person name="Sisk P."/>
            <person name="Stolte C."/>
            <person name="Sykes S."/>
            <person name="White J."/>
            <person name="Yandava C."/>
            <person name="Burger G."/>
            <person name="Gray M.W."/>
            <person name="Holland P.W.H."/>
            <person name="King N."/>
            <person name="Lang F.B.F."/>
            <person name="Roger A.J."/>
            <person name="Ruiz-Trillo I."/>
            <person name="Haas B."/>
            <person name="Nusbaum C."/>
            <person name="Birren B."/>
        </authorList>
    </citation>
    <scope>NUCLEOTIDE SEQUENCE [LARGE SCALE GENOMIC DNA]</scope>
    <source>
        <strain evidence="1 2">JP610</strain>
    </source>
</reference>
<proteinExistence type="predicted"/>
<dbReference type="RefSeq" id="XP_014159298.1">
    <property type="nucleotide sequence ID" value="XM_014303823.1"/>
</dbReference>
<accession>A0A0L0G940</accession>
<organism evidence="1 2">
    <name type="scientific">Sphaeroforma arctica JP610</name>
    <dbReference type="NCBI Taxonomy" id="667725"/>
    <lineage>
        <taxon>Eukaryota</taxon>
        <taxon>Ichthyosporea</taxon>
        <taxon>Ichthyophonida</taxon>
        <taxon>Sphaeroforma</taxon>
    </lineage>
</organism>
<protein>
    <submittedName>
        <fullName evidence="1">Uncharacterized protein</fullName>
    </submittedName>
</protein>
<keyword evidence="2" id="KW-1185">Reference proteome</keyword>
<dbReference type="EMBL" id="KQ241704">
    <property type="protein sequence ID" value="KNC85396.1"/>
    <property type="molecule type" value="Genomic_DNA"/>
</dbReference>
<sequence length="106" mass="12411">MGDCFSDTTSSRISGNTPRNELRTPSMCYRRRYCPILSFLYEWKLEKFQKEYTRFPALQFLDQPKQIKLMVALGTEGTNVEVERWLIAHYGSAAYPIKLEHDAELL</sequence>
<gene>
    <name evidence="1" type="ORF">SARC_02427</name>
</gene>
<dbReference type="AlphaFoldDB" id="A0A0L0G940"/>
<dbReference type="GeneID" id="25902931"/>